<dbReference type="GeneID" id="8198099"/>
<proteinExistence type="predicted"/>
<keyword evidence="5" id="KW-1185">Reference proteome</keyword>
<dbReference type="GO" id="GO:0006364">
    <property type="term" value="P:rRNA processing"/>
    <property type="evidence" value="ECO:0007669"/>
    <property type="project" value="TreeGrafter"/>
</dbReference>
<dbReference type="InterPro" id="IPR014612">
    <property type="entry name" value="Pop7/Rpp20"/>
</dbReference>
<dbReference type="GO" id="GO:0001682">
    <property type="term" value="P:tRNA 5'-leader removal"/>
    <property type="evidence" value="ECO:0007669"/>
    <property type="project" value="InterPro"/>
</dbReference>
<dbReference type="GO" id="GO:0000294">
    <property type="term" value="P:nuclear-transcribed mRNA catabolic process, RNase MRP-dependent"/>
    <property type="evidence" value="ECO:0007669"/>
    <property type="project" value="TreeGrafter"/>
</dbReference>
<dbReference type="Proteomes" id="UP000000314">
    <property type="component" value="Chromosome 2"/>
</dbReference>
<keyword evidence="2" id="KW-0819">tRNA processing</keyword>
<dbReference type="RefSeq" id="XP_002491189.1">
    <property type="nucleotide sequence ID" value="XM_002491144.1"/>
</dbReference>
<dbReference type="KEGG" id="ppa:PAS_chr2-1_0295"/>
<keyword evidence="3" id="KW-0539">Nucleus</keyword>
<dbReference type="PANTHER" id="PTHR28256:SF1">
    <property type="entry name" value="RIBONUCLEASES P_MRP PROTEIN SUBUNIT POP7"/>
    <property type="match status" value="1"/>
</dbReference>
<dbReference type="Pfam" id="PF12328">
    <property type="entry name" value="Rpp20"/>
    <property type="match status" value="1"/>
</dbReference>
<gene>
    <name evidence="4" type="ordered locus">PAS_chr2-1_0295</name>
</gene>
<organism evidence="4 5">
    <name type="scientific">Komagataella phaffii (strain GS115 / ATCC 20864)</name>
    <name type="common">Yeast</name>
    <name type="synonym">Pichia pastoris</name>
    <dbReference type="NCBI Taxonomy" id="644223"/>
    <lineage>
        <taxon>Eukaryota</taxon>
        <taxon>Fungi</taxon>
        <taxon>Dikarya</taxon>
        <taxon>Ascomycota</taxon>
        <taxon>Saccharomycotina</taxon>
        <taxon>Pichiomycetes</taxon>
        <taxon>Pichiales</taxon>
        <taxon>Pichiaceae</taxon>
        <taxon>Komagataella</taxon>
    </lineage>
</organism>
<dbReference type="GO" id="GO:0000172">
    <property type="term" value="C:ribonuclease MRP complex"/>
    <property type="evidence" value="ECO:0007669"/>
    <property type="project" value="InterPro"/>
</dbReference>
<evidence type="ECO:0000256" key="1">
    <source>
        <dbReference type="ARBA" id="ARBA00004123"/>
    </source>
</evidence>
<dbReference type="GO" id="GO:0003723">
    <property type="term" value="F:RNA binding"/>
    <property type="evidence" value="ECO:0007669"/>
    <property type="project" value="TreeGrafter"/>
</dbReference>
<comment type="subcellular location">
    <subcellularLocation>
        <location evidence="1">Nucleus</location>
    </subcellularLocation>
</comment>
<reference evidence="4 5" key="1">
    <citation type="journal article" date="2009" name="Nat. Biotechnol.">
        <title>Genome sequence of the recombinant protein production host Pichia pastoris.</title>
        <authorList>
            <person name="De Schutter K."/>
            <person name="Lin Y.C."/>
            <person name="Tiels P."/>
            <person name="Van Hecke A."/>
            <person name="Glinka S."/>
            <person name="Weber-Lehmann J."/>
            <person name="Rouze P."/>
            <person name="Van de Peer Y."/>
            <person name="Callewaert N."/>
        </authorList>
    </citation>
    <scope>NUCLEOTIDE SEQUENCE [LARGE SCALE GENOMIC DNA]</scope>
    <source>
        <strain evidence="5">GS115 / ATCC 20864</strain>
    </source>
</reference>
<dbReference type="OMA" id="HRANIHI"/>
<dbReference type="AlphaFoldDB" id="C4R085"/>
<dbReference type="GO" id="GO:0005655">
    <property type="term" value="C:nucleolar ribonuclease P complex"/>
    <property type="evidence" value="ECO:0007669"/>
    <property type="project" value="InterPro"/>
</dbReference>
<dbReference type="GO" id="GO:0004526">
    <property type="term" value="F:ribonuclease P activity"/>
    <property type="evidence" value="ECO:0007669"/>
    <property type="project" value="TreeGrafter"/>
</dbReference>
<name>C4R085_KOMPG</name>
<dbReference type="GO" id="GO:0000171">
    <property type="term" value="F:ribonuclease MRP activity"/>
    <property type="evidence" value="ECO:0007669"/>
    <property type="project" value="TreeGrafter"/>
</dbReference>
<dbReference type="STRING" id="644223.C4R085"/>
<dbReference type="InterPro" id="IPR020241">
    <property type="entry name" value="RNase_P/MRP_Pop7_fungi"/>
</dbReference>
<dbReference type="EMBL" id="FN392320">
    <property type="protein sequence ID" value="CAY68909.1"/>
    <property type="molecule type" value="Genomic_DNA"/>
</dbReference>
<dbReference type="PANTHER" id="PTHR28256">
    <property type="entry name" value="RIBONUCLEASES P/MRP PROTEIN SUBUNIT POP7"/>
    <property type="match status" value="1"/>
</dbReference>
<dbReference type="OrthoDB" id="5416589at2759"/>
<dbReference type="FunCoup" id="C4R085">
    <property type="interactions" value="85"/>
</dbReference>
<evidence type="ECO:0000313" key="5">
    <source>
        <dbReference type="Proteomes" id="UP000000314"/>
    </source>
</evidence>
<evidence type="ECO:0000256" key="2">
    <source>
        <dbReference type="ARBA" id="ARBA00022694"/>
    </source>
</evidence>
<sequence length="122" mass="14015">MKRERIDGTLIKHPPMRKYKVTEEKNTFFVKSSTLYVSAIKQISKKVEKLNATQAKNKVFIVKGMGKSIPKVLSIGVYFQLKNYRVEVFTGSVKVLDEFEKEDDDSILSKRTVSSVEVRIIL</sequence>
<evidence type="ECO:0000313" key="4">
    <source>
        <dbReference type="EMBL" id="CAY68909.1"/>
    </source>
</evidence>
<accession>C4R085</accession>
<dbReference type="GO" id="GO:0034965">
    <property type="term" value="P:intronic box C/D snoRNA processing"/>
    <property type="evidence" value="ECO:0007669"/>
    <property type="project" value="TreeGrafter"/>
</dbReference>
<dbReference type="HOGENOM" id="CLU_133944_0_0_1"/>
<dbReference type="SMR" id="C4R085"/>
<dbReference type="InterPro" id="IPR036882">
    <property type="entry name" value="Alba-like_dom_sf"/>
</dbReference>
<dbReference type="InParanoid" id="C4R085"/>
<dbReference type="eggNOG" id="ENOG502S59H">
    <property type="taxonomic scope" value="Eukaryota"/>
</dbReference>
<dbReference type="Gene3D" id="3.30.110.20">
    <property type="entry name" value="Alba-like domain"/>
    <property type="match status" value="1"/>
</dbReference>
<evidence type="ECO:0000256" key="3">
    <source>
        <dbReference type="ARBA" id="ARBA00023242"/>
    </source>
</evidence>
<protein>
    <submittedName>
        <fullName evidence="4">Subunit of both RNase MRP</fullName>
    </submittedName>
</protein>